<organism evidence="2 3">
    <name type="scientific">Arcicella aurantiaca</name>
    <dbReference type="NCBI Taxonomy" id="591202"/>
    <lineage>
        <taxon>Bacteria</taxon>
        <taxon>Pseudomonadati</taxon>
        <taxon>Bacteroidota</taxon>
        <taxon>Cytophagia</taxon>
        <taxon>Cytophagales</taxon>
        <taxon>Flectobacillaceae</taxon>
        <taxon>Arcicella</taxon>
    </lineage>
</organism>
<gene>
    <name evidence="2" type="ORF">LV89_02986</name>
</gene>
<sequence length="197" mass="23100">MELDDLKNIWQESQVMYQEDLDSKEIESLTQQKSKAISDKLYQNLKFDVMVSCLLILPLLYIIFGTNIQFYHKSIAFLFLVSTSIGIIFYLINQKKYQEFSTKNDLVSTLNFTVKKFEKQIKTITILNNILLLPLMFYGTVVAAEIAKIEIELRELVILPLIISPIAYFYNKYLIKTLYRNHLEKLKSHLSELQIQS</sequence>
<comment type="caution">
    <text evidence="2">The sequence shown here is derived from an EMBL/GenBank/DDBJ whole genome shotgun (WGS) entry which is preliminary data.</text>
</comment>
<dbReference type="EMBL" id="QGGO01000015">
    <property type="protein sequence ID" value="PWK24473.1"/>
    <property type="molecule type" value="Genomic_DNA"/>
</dbReference>
<evidence type="ECO:0000313" key="2">
    <source>
        <dbReference type="EMBL" id="PWK24473.1"/>
    </source>
</evidence>
<feature type="transmembrane region" description="Helical" evidence="1">
    <location>
        <begin position="126"/>
        <end position="144"/>
    </location>
</feature>
<reference evidence="2 3" key="1">
    <citation type="submission" date="2018-05" db="EMBL/GenBank/DDBJ databases">
        <title>Genomic Encyclopedia of Archaeal and Bacterial Type Strains, Phase II (KMG-II): from individual species to whole genera.</title>
        <authorList>
            <person name="Goeker M."/>
        </authorList>
    </citation>
    <scope>NUCLEOTIDE SEQUENCE [LARGE SCALE GENOMIC DNA]</scope>
    <source>
        <strain evidence="2 3">DSM 22214</strain>
    </source>
</reference>
<evidence type="ECO:0000256" key="1">
    <source>
        <dbReference type="SAM" id="Phobius"/>
    </source>
</evidence>
<evidence type="ECO:0000313" key="3">
    <source>
        <dbReference type="Proteomes" id="UP000245489"/>
    </source>
</evidence>
<name>A0A316E6Y3_9BACT</name>
<dbReference type="Proteomes" id="UP000245489">
    <property type="component" value="Unassembled WGS sequence"/>
</dbReference>
<feature type="transmembrane region" description="Helical" evidence="1">
    <location>
        <begin position="70"/>
        <end position="92"/>
    </location>
</feature>
<dbReference type="OrthoDB" id="652948at2"/>
<feature type="transmembrane region" description="Helical" evidence="1">
    <location>
        <begin position="45"/>
        <end position="64"/>
    </location>
</feature>
<dbReference type="RefSeq" id="WP_109743699.1">
    <property type="nucleotide sequence ID" value="NZ_QGGO01000015.1"/>
</dbReference>
<feature type="transmembrane region" description="Helical" evidence="1">
    <location>
        <begin position="156"/>
        <end position="175"/>
    </location>
</feature>
<dbReference type="AlphaFoldDB" id="A0A316E6Y3"/>
<keyword evidence="1" id="KW-0472">Membrane</keyword>
<keyword evidence="1" id="KW-0812">Transmembrane</keyword>
<protein>
    <submittedName>
        <fullName evidence="2">Uncharacterized protein</fullName>
    </submittedName>
</protein>
<proteinExistence type="predicted"/>
<keyword evidence="1" id="KW-1133">Transmembrane helix</keyword>
<accession>A0A316E6Y3</accession>
<keyword evidence="3" id="KW-1185">Reference proteome</keyword>